<dbReference type="GeneID" id="92049320"/>
<dbReference type="RefSeq" id="XP_066661952.1">
    <property type="nucleotide sequence ID" value="XM_066816260.1"/>
</dbReference>
<gene>
    <name evidence="2" type="ORF">PG997_011945</name>
</gene>
<dbReference type="Pfam" id="PF24864">
    <property type="entry name" value="DUF7730"/>
    <property type="match status" value="1"/>
</dbReference>
<dbReference type="EMBL" id="JAQQWN010000009">
    <property type="protein sequence ID" value="KAK8065198.1"/>
    <property type="molecule type" value="Genomic_DNA"/>
</dbReference>
<evidence type="ECO:0000313" key="2">
    <source>
        <dbReference type="EMBL" id="KAK8065198.1"/>
    </source>
</evidence>
<dbReference type="PANTHER" id="PTHR38790:SF4">
    <property type="entry name" value="2EXR DOMAIN-CONTAINING PROTEIN"/>
    <property type="match status" value="1"/>
</dbReference>
<feature type="domain" description="DUF7730" evidence="1">
    <location>
        <begin position="9"/>
        <end position="260"/>
    </location>
</feature>
<accession>A0ABR1V1Z9</accession>
<evidence type="ECO:0000313" key="3">
    <source>
        <dbReference type="Proteomes" id="UP001433268"/>
    </source>
</evidence>
<protein>
    <recommendedName>
        <fullName evidence="1">DUF7730 domain-containing protein</fullName>
    </recommendedName>
</protein>
<dbReference type="PANTHER" id="PTHR38790">
    <property type="entry name" value="2EXR DOMAIN-CONTAINING PROTEIN-RELATED"/>
    <property type="match status" value="1"/>
</dbReference>
<dbReference type="Proteomes" id="UP001433268">
    <property type="component" value="Unassembled WGS sequence"/>
</dbReference>
<keyword evidence="3" id="KW-1185">Reference proteome</keyword>
<sequence length="276" mass="31633">MSDTLEPKPQPDSLFFCKLPPEIRHQVYEHVFGYRHLHIFIYQQQLVCLLCQNPTAVDPDGHELCIGMSMSQSKRPWNDDAFKHLPPNPASEKTRQHLSALLTVCRTMYLETVDSLYRSHVFHFSNIISMAVFPREIVPRHRDMLHHLRIDLSLLARGRADELYIFIHNSFSQKWPAWDDDGAGGNAGEETPWECAWGAIAGLTSLHTLITEGDHDDTSRLGVSASLEKSLFEPLTKINCNDFLLRVNWPAPPPTEDQSGPDYSFRIERFTLRVIN</sequence>
<name>A0ABR1V1Z9_9PEZI</name>
<comment type="caution">
    <text evidence="2">The sequence shown here is derived from an EMBL/GenBank/DDBJ whole genome shotgun (WGS) entry which is preliminary data.</text>
</comment>
<proteinExistence type="predicted"/>
<organism evidence="2 3">
    <name type="scientific">Apiospora hydei</name>
    <dbReference type="NCBI Taxonomy" id="1337664"/>
    <lineage>
        <taxon>Eukaryota</taxon>
        <taxon>Fungi</taxon>
        <taxon>Dikarya</taxon>
        <taxon>Ascomycota</taxon>
        <taxon>Pezizomycotina</taxon>
        <taxon>Sordariomycetes</taxon>
        <taxon>Xylariomycetidae</taxon>
        <taxon>Amphisphaeriales</taxon>
        <taxon>Apiosporaceae</taxon>
        <taxon>Apiospora</taxon>
    </lineage>
</organism>
<dbReference type="InterPro" id="IPR056632">
    <property type="entry name" value="DUF7730"/>
</dbReference>
<reference evidence="2 3" key="1">
    <citation type="submission" date="2023-01" db="EMBL/GenBank/DDBJ databases">
        <title>Analysis of 21 Apiospora genomes using comparative genomics revels a genus with tremendous synthesis potential of carbohydrate active enzymes and secondary metabolites.</title>
        <authorList>
            <person name="Sorensen T."/>
        </authorList>
    </citation>
    <scope>NUCLEOTIDE SEQUENCE [LARGE SCALE GENOMIC DNA]</scope>
    <source>
        <strain evidence="2 3">CBS 114990</strain>
    </source>
</reference>
<evidence type="ECO:0000259" key="1">
    <source>
        <dbReference type="Pfam" id="PF24864"/>
    </source>
</evidence>